<name>A0ABM5P148_9MOLU</name>
<evidence type="ECO:0000313" key="1">
    <source>
        <dbReference type="EMBL" id="AHC40083.1"/>
    </source>
</evidence>
<protein>
    <submittedName>
        <fullName evidence="1">Uncharacterized protein</fullName>
    </submittedName>
</protein>
<gene>
    <name evidence="1" type="ORF">OVS_00215</name>
</gene>
<proteinExistence type="predicted"/>
<organism evidence="1 2">
    <name type="scientific">Mycoplasma ovis str. Michigan</name>
    <dbReference type="NCBI Taxonomy" id="1415773"/>
    <lineage>
        <taxon>Bacteria</taxon>
        <taxon>Bacillati</taxon>
        <taxon>Mycoplasmatota</taxon>
        <taxon>Mollicutes</taxon>
        <taxon>Mycoplasmataceae</taxon>
        <taxon>Mycoplasma</taxon>
    </lineage>
</organism>
<reference evidence="1 2" key="1">
    <citation type="journal article" date="2014" name="Genome Announc.">
        <title>Complete Genome Sequence of Mycoplasma ovis Strain Michigan, a Hemoplasma of Sheep with Two Distinct 16S rRNA Genes.</title>
        <authorList>
            <person name="Deshuillers P.L."/>
            <person name="Santos A.P."/>
            <person name="do Nascimento N.C."/>
            <person name="Hampel J.A."/>
            <person name="Bergin I.L."/>
            <person name="Dyson M.C."/>
            <person name="Messick J.B."/>
        </authorList>
    </citation>
    <scope>NUCLEOTIDE SEQUENCE [LARGE SCALE GENOMIC DNA]</scope>
    <source>
        <strain evidence="1 2">Michigan</strain>
    </source>
</reference>
<sequence>MVDIISEFPVPKEFQLEINQGIPPQPPPTPANKVRALALKDIVRKS</sequence>
<dbReference type="EMBL" id="CP006935">
    <property type="protein sequence ID" value="AHC40083.1"/>
    <property type="molecule type" value="Genomic_DNA"/>
</dbReference>
<accession>A0ABM5P148</accession>
<dbReference type="Proteomes" id="UP000018745">
    <property type="component" value="Chromosome"/>
</dbReference>
<keyword evidence="2" id="KW-1185">Reference proteome</keyword>
<dbReference type="RefSeq" id="WP_024070851.1">
    <property type="nucleotide sequence ID" value="NC_023062.1"/>
</dbReference>
<evidence type="ECO:0000313" key="2">
    <source>
        <dbReference type="Proteomes" id="UP000018745"/>
    </source>
</evidence>